<accession>A0A4U7B0J5</accession>
<dbReference type="Gene3D" id="3.40.50.300">
    <property type="entry name" value="P-loop containing nucleotide triphosphate hydrolases"/>
    <property type="match status" value="1"/>
</dbReference>
<keyword evidence="2" id="KW-0547">Nucleotide-binding</keyword>
<dbReference type="EMBL" id="PTQR01000066">
    <property type="protein sequence ID" value="TKX22500.1"/>
    <property type="molecule type" value="Genomic_DNA"/>
</dbReference>
<dbReference type="SUPFAM" id="SSF52540">
    <property type="entry name" value="P-loop containing nucleoside triphosphate hydrolases"/>
    <property type="match status" value="1"/>
</dbReference>
<dbReference type="Pfam" id="PF00406">
    <property type="entry name" value="ADK"/>
    <property type="match status" value="1"/>
</dbReference>
<comment type="caution">
    <text evidence="5">The sequence shown here is derived from an EMBL/GenBank/DDBJ whole genome shotgun (WGS) entry which is preliminary data.</text>
</comment>
<dbReference type="InterPro" id="IPR033690">
    <property type="entry name" value="Adenylat_kinase_CS"/>
</dbReference>
<dbReference type="PROSITE" id="PS00113">
    <property type="entry name" value="ADENYLATE_KINASE"/>
    <property type="match status" value="1"/>
</dbReference>
<keyword evidence="1 4" id="KW-0808">Transferase</keyword>
<dbReference type="InterPro" id="IPR027417">
    <property type="entry name" value="P-loop_NTPase"/>
</dbReference>
<dbReference type="PANTHER" id="PTHR23359">
    <property type="entry name" value="NUCLEOTIDE KINASE"/>
    <property type="match status" value="1"/>
</dbReference>
<gene>
    <name evidence="5" type="ORF">C1H76_5282</name>
</gene>
<dbReference type="Proteomes" id="UP000308133">
    <property type="component" value="Unassembled WGS sequence"/>
</dbReference>
<protein>
    <submittedName>
        <fullName evidence="5">Uridylate kinase-like protein</fullName>
    </submittedName>
</protein>
<name>A0A4U7B0J5_9PEZI</name>
<comment type="similarity">
    <text evidence="4">Belongs to the adenylate kinase family.</text>
</comment>
<dbReference type="AlphaFoldDB" id="A0A4U7B0J5"/>
<dbReference type="CDD" id="cd01428">
    <property type="entry name" value="ADK"/>
    <property type="match status" value="1"/>
</dbReference>
<evidence type="ECO:0000256" key="4">
    <source>
        <dbReference type="RuleBase" id="RU003330"/>
    </source>
</evidence>
<dbReference type="HAMAP" id="MF_00235">
    <property type="entry name" value="Adenylate_kinase_Adk"/>
    <property type="match status" value="1"/>
</dbReference>
<keyword evidence="3 4" id="KW-0418">Kinase</keyword>
<dbReference type="PRINTS" id="PR00094">
    <property type="entry name" value="ADENYLTKNASE"/>
</dbReference>
<sequence>MSPIPNQDCLIFVIGAPGSGKGTLCSRLALENDFVHLSVGDILRQAVRDNSSLVDDTIIECMQVAELIPADALANVLAKHVGAGKENRQYRFLIDGFPRDIGQIDTVEEVIGEPKLVLYFDCPGSEAKRRYLTRKLEGRDENGAVFEKRFQEFQQKNGQIVEHYAKQGKLIKIDTNGQTELSYARLVQVLSQREEWQDIYWRKKPSLERGRG</sequence>
<reference evidence="5 6" key="1">
    <citation type="submission" date="2018-02" db="EMBL/GenBank/DDBJ databases">
        <title>Draft genome sequences of Elsinoe sp., causing black scab on jojoba.</title>
        <authorList>
            <person name="Stodart B."/>
            <person name="Jeffress S."/>
            <person name="Ash G."/>
            <person name="Arun Chinnappa K."/>
        </authorList>
    </citation>
    <scope>NUCLEOTIDE SEQUENCE [LARGE SCALE GENOMIC DNA]</scope>
    <source>
        <strain evidence="5 6">Hillstone_2</strain>
    </source>
</reference>
<proteinExistence type="inferred from homology"/>
<dbReference type="InterPro" id="IPR000850">
    <property type="entry name" value="Adenylat/UMP-CMP_kin"/>
</dbReference>
<evidence type="ECO:0000256" key="3">
    <source>
        <dbReference type="ARBA" id="ARBA00022777"/>
    </source>
</evidence>
<dbReference type="GO" id="GO:0005524">
    <property type="term" value="F:ATP binding"/>
    <property type="evidence" value="ECO:0007669"/>
    <property type="project" value="InterPro"/>
</dbReference>
<dbReference type="GO" id="GO:0019205">
    <property type="term" value="F:nucleobase-containing compound kinase activity"/>
    <property type="evidence" value="ECO:0007669"/>
    <property type="project" value="InterPro"/>
</dbReference>
<evidence type="ECO:0000313" key="6">
    <source>
        <dbReference type="Proteomes" id="UP000308133"/>
    </source>
</evidence>
<organism evidence="5 6">
    <name type="scientific">Elsinoe australis</name>
    <dbReference type="NCBI Taxonomy" id="40998"/>
    <lineage>
        <taxon>Eukaryota</taxon>
        <taxon>Fungi</taxon>
        <taxon>Dikarya</taxon>
        <taxon>Ascomycota</taxon>
        <taxon>Pezizomycotina</taxon>
        <taxon>Dothideomycetes</taxon>
        <taxon>Dothideomycetidae</taxon>
        <taxon>Myriangiales</taxon>
        <taxon>Elsinoaceae</taxon>
        <taxon>Elsinoe</taxon>
    </lineage>
</organism>
<dbReference type="GO" id="GO:0006139">
    <property type="term" value="P:nucleobase-containing compound metabolic process"/>
    <property type="evidence" value="ECO:0007669"/>
    <property type="project" value="InterPro"/>
</dbReference>
<evidence type="ECO:0000256" key="2">
    <source>
        <dbReference type="ARBA" id="ARBA00022741"/>
    </source>
</evidence>
<evidence type="ECO:0000313" key="5">
    <source>
        <dbReference type="EMBL" id="TKX22500.1"/>
    </source>
</evidence>
<evidence type="ECO:0000256" key="1">
    <source>
        <dbReference type="ARBA" id="ARBA00022679"/>
    </source>
</evidence>